<feature type="non-terminal residue" evidence="2">
    <location>
        <position position="1"/>
    </location>
</feature>
<keyword evidence="1" id="KW-0812">Transmembrane</keyword>
<dbReference type="EMBL" id="QZEW01000028">
    <property type="protein sequence ID" value="RJL18052.1"/>
    <property type="molecule type" value="Genomic_DNA"/>
</dbReference>
<gene>
    <name evidence="2" type="ORF">D3P05_08100</name>
</gene>
<dbReference type="Proteomes" id="UP000283587">
    <property type="component" value="Unassembled WGS sequence"/>
</dbReference>
<evidence type="ECO:0000256" key="1">
    <source>
        <dbReference type="SAM" id="Phobius"/>
    </source>
</evidence>
<name>A0A419A7T3_9RHOB</name>
<sequence>EWAPHWAWARRAIGDDAQRIERISTDHADETFKHVLLPIWTAAYRHNGRSCRFVVNGQSGRVQGEPPWPMWKIAAAVITALVAITAFLYLAGASGYIDLGQGF</sequence>
<reference evidence="3" key="1">
    <citation type="submission" date="2018-09" db="EMBL/GenBank/DDBJ databases">
        <title>Paracoccus onubensis nov. sp. a moderate halophilic bacterium isolated from Gruta de las Maravillas (Aracena, Spain).</title>
        <authorList>
            <person name="Jurado V."/>
            <person name="Gutierrez-Patricio S."/>
            <person name="Gonzalez-Pimentel J.L."/>
            <person name="Miller A.Z."/>
            <person name="Laiz L."/>
            <person name="Saiz-Jimenez C."/>
        </authorList>
    </citation>
    <scope>NUCLEOTIDE SEQUENCE [LARGE SCALE GENOMIC DNA]</scope>
    <source>
        <strain evidence="3">DSM 26381</strain>
    </source>
</reference>
<evidence type="ECO:0000313" key="3">
    <source>
        <dbReference type="Proteomes" id="UP000283587"/>
    </source>
</evidence>
<proteinExistence type="predicted"/>
<dbReference type="AlphaFoldDB" id="A0A419A7T3"/>
<keyword evidence="1" id="KW-0472">Membrane</keyword>
<organism evidence="2 3">
    <name type="scientific">Paracoccus siganidrum</name>
    <dbReference type="NCBI Taxonomy" id="1276757"/>
    <lineage>
        <taxon>Bacteria</taxon>
        <taxon>Pseudomonadati</taxon>
        <taxon>Pseudomonadota</taxon>
        <taxon>Alphaproteobacteria</taxon>
        <taxon>Rhodobacterales</taxon>
        <taxon>Paracoccaceae</taxon>
        <taxon>Paracoccus</taxon>
    </lineage>
</organism>
<comment type="caution">
    <text evidence="2">The sequence shown here is derived from an EMBL/GenBank/DDBJ whole genome shotgun (WGS) entry which is preliminary data.</text>
</comment>
<evidence type="ECO:0000313" key="2">
    <source>
        <dbReference type="EMBL" id="RJL18052.1"/>
    </source>
</evidence>
<feature type="transmembrane region" description="Helical" evidence="1">
    <location>
        <begin position="73"/>
        <end position="97"/>
    </location>
</feature>
<keyword evidence="1" id="KW-1133">Transmembrane helix</keyword>
<protein>
    <submittedName>
        <fullName evidence="2">Zinc ribbon domain-containing protein</fullName>
    </submittedName>
</protein>
<accession>A0A419A7T3</accession>
<keyword evidence="3" id="KW-1185">Reference proteome</keyword>